<dbReference type="GO" id="GO:0006950">
    <property type="term" value="P:response to stress"/>
    <property type="evidence" value="ECO:0007669"/>
    <property type="project" value="TreeGrafter"/>
</dbReference>
<evidence type="ECO:0000313" key="2">
    <source>
        <dbReference type="EMBL" id="SLN63383.1"/>
    </source>
</evidence>
<reference evidence="3" key="1">
    <citation type="submission" date="2017-03" db="EMBL/GenBank/DDBJ databases">
        <authorList>
            <person name="Rodrigo-Torres L."/>
            <person name="Arahal R.D."/>
            <person name="Lucena T."/>
        </authorList>
    </citation>
    <scope>NUCLEOTIDE SEQUENCE [LARGE SCALE GENOMIC DNA]</scope>
    <source>
        <strain evidence="3">CECT 7751</strain>
    </source>
</reference>
<gene>
    <name evidence="2" type="primary">mhqR</name>
    <name evidence="2" type="ORF">PSM7751_03253</name>
</gene>
<dbReference type="GO" id="GO:0003700">
    <property type="term" value="F:DNA-binding transcription factor activity"/>
    <property type="evidence" value="ECO:0007669"/>
    <property type="project" value="InterPro"/>
</dbReference>
<dbReference type="EMBL" id="FWFN01000006">
    <property type="protein sequence ID" value="SLN63383.1"/>
    <property type="molecule type" value="Genomic_DNA"/>
</dbReference>
<dbReference type="Proteomes" id="UP000193963">
    <property type="component" value="Unassembled WGS sequence"/>
</dbReference>
<dbReference type="PANTHER" id="PTHR33164:SF89">
    <property type="entry name" value="MARR FAMILY REGULATORY PROTEIN"/>
    <property type="match status" value="1"/>
</dbReference>
<dbReference type="Pfam" id="PF12802">
    <property type="entry name" value="MarR_2"/>
    <property type="match status" value="1"/>
</dbReference>
<dbReference type="PROSITE" id="PS50995">
    <property type="entry name" value="HTH_MARR_2"/>
    <property type="match status" value="1"/>
</dbReference>
<dbReference type="AlphaFoldDB" id="A0A1X6ZWB2"/>
<feature type="domain" description="HTH marR-type" evidence="1">
    <location>
        <begin position="9"/>
        <end position="141"/>
    </location>
</feature>
<accession>A0A1X6ZWB2</accession>
<dbReference type="InterPro" id="IPR039422">
    <property type="entry name" value="MarR/SlyA-like"/>
</dbReference>
<dbReference type="InterPro" id="IPR036388">
    <property type="entry name" value="WH-like_DNA-bd_sf"/>
</dbReference>
<sequence>MGLTGMDRTDDSLIALRRILRATELFGKELAQAAGLSPVQFRVMQLVAEKGLTTPKALSVQMGVTQGTITALLDKLQKQGMLTRERSEVDRRQMNIAVTERGRETLANAPDPLQQRYVRKFESLKDWEQAQLVASLERVASMLDAEDLDASPVLDTGDFKGRPS</sequence>
<dbReference type="Gene3D" id="1.10.10.10">
    <property type="entry name" value="Winged helix-like DNA-binding domain superfamily/Winged helix DNA-binding domain"/>
    <property type="match status" value="1"/>
</dbReference>
<keyword evidence="3" id="KW-1185">Reference proteome</keyword>
<protein>
    <submittedName>
        <fullName evidence="2">HTH-type transcriptional regulator MhqR</fullName>
    </submittedName>
</protein>
<evidence type="ECO:0000259" key="1">
    <source>
        <dbReference type="PROSITE" id="PS50995"/>
    </source>
</evidence>
<dbReference type="InterPro" id="IPR036390">
    <property type="entry name" value="WH_DNA-bd_sf"/>
</dbReference>
<dbReference type="SMART" id="SM00347">
    <property type="entry name" value="HTH_MARR"/>
    <property type="match status" value="1"/>
</dbReference>
<organism evidence="2 3">
    <name type="scientific">Pseudooceanicola marinus</name>
    <dbReference type="NCBI Taxonomy" id="396013"/>
    <lineage>
        <taxon>Bacteria</taxon>
        <taxon>Pseudomonadati</taxon>
        <taxon>Pseudomonadota</taxon>
        <taxon>Alphaproteobacteria</taxon>
        <taxon>Rhodobacterales</taxon>
        <taxon>Paracoccaceae</taxon>
        <taxon>Pseudooceanicola</taxon>
    </lineage>
</organism>
<dbReference type="InterPro" id="IPR000835">
    <property type="entry name" value="HTH_MarR-typ"/>
</dbReference>
<proteinExistence type="predicted"/>
<dbReference type="PRINTS" id="PR00598">
    <property type="entry name" value="HTHMARR"/>
</dbReference>
<name>A0A1X6ZWB2_9RHOB</name>
<dbReference type="PANTHER" id="PTHR33164">
    <property type="entry name" value="TRANSCRIPTIONAL REGULATOR, MARR FAMILY"/>
    <property type="match status" value="1"/>
</dbReference>
<dbReference type="SUPFAM" id="SSF46785">
    <property type="entry name" value="Winged helix' DNA-binding domain"/>
    <property type="match status" value="1"/>
</dbReference>
<evidence type="ECO:0000313" key="3">
    <source>
        <dbReference type="Proteomes" id="UP000193963"/>
    </source>
</evidence>